<sequence>MDFCGRCNSDGVRYNSRRRQLECSPEALWIVEVWEKLQAPLGESSKARFEERRIFSRGRGAYYRASCQDGQQMGAHGCRGR</sequence>
<proteinExistence type="predicted"/>
<evidence type="ECO:0000313" key="1">
    <source>
        <dbReference type="EMBL" id="CAI0548614.1"/>
    </source>
</evidence>
<dbReference type="AlphaFoldDB" id="A0AAV0QTV2"/>
<dbReference type="EMBL" id="CAMGYJ010000010">
    <property type="protein sequence ID" value="CAI0548614.1"/>
    <property type="molecule type" value="Genomic_DNA"/>
</dbReference>
<dbReference type="Proteomes" id="UP001154282">
    <property type="component" value="Unassembled WGS sequence"/>
</dbReference>
<evidence type="ECO:0000313" key="2">
    <source>
        <dbReference type="Proteomes" id="UP001154282"/>
    </source>
</evidence>
<name>A0AAV0QTV2_9ROSI</name>
<comment type="caution">
    <text evidence="1">The sequence shown here is derived from an EMBL/GenBank/DDBJ whole genome shotgun (WGS) entry which is preliminary data.</text>
</comment>
<protein>
    <submittedName>
        <fullName evidence="1">Uncharacterized protein</fullName>
    </submittedName>
</protein>
<reference evidence="1" key="1">
    <citation type="submission" date="2022-08" db="EMBL/GenBank/DDBJ databases">
        <authorList>
            <person name="Gutierrez-Valencia J."/>
        </authorList>
    </citation>
    <scope>NUCLEOTIDE SEQUENCE</scope>
</reference>
<accession>A0AAV0QTV2</accession>
<organism evidence="1 2">
    <name type="scientific">Linum tenue</name>
    <dbReference type="NCBI Taxonomy" id="586396"/>
    <lineage>
        <taxon>Eukaryota</taxon>
        <taxon>Viridiplantae</taxon>
        <taxon>Streptophyta</taxon>
        <taxon>Embryophyta</taxon>
        <taxon>Tracheophyta</taxon>
        <taxon>Spermatophyta</taxon>
        <taxon>Magnoliopsida</taxon>
        <taxon>eudicotyledons</taxon>
        <taxon>Gunneridae</taxon>
        <taxon>Pentapetalae</taxon>
        <taxon>rosids</taxon>
        <taxon>fabids</taxon>
        <taxon>Malpighiales</taxon>
        <taxon>Linaceae</taxon>
        <taxon>Linum</taxon>
    </lineage>
</organism>
<keyword evidence="2" id="KW-1185">Reference proteome</keyword>
<gene>
    <name evidence="1" type="ORF">LITE_LOCUS44841</name>
</gene>